<dbReference type="GO" id="GO:0000307">
    <property type="term" value="C:cyclin-dependent protein kinase holoenzyme complex"/>
    <property type="evidence" value="ECO:0007669"/>
    <property type="project" value="TreeGrafter"/>
</dbReference>
<dbReference type="CDD" id="cd20557">
    <property type="entry name" value="CYCLIN_ScPCL1-like"/>
    <property type="match status" value="1"/>
</dbReference>
<dbReference type="GO" id="GO:0016538">
    <property type="term" value="F:cyclin-dependent protein serine/threonine kinase regulator activity"/>
    <property type="evidence" value="ECO:0007669"/>
    <property type="project" value="TreeGrafter"/>
</dbReference>
<protein>
    <recommendedName>
        <fullName evidence="4">Cyclin N-terminal domain-containing protein</fullName>
    </recommendedName>
</protein>
<evidence type="ECO:0000313" key="2">
    <source>
        <dbReference type="EMBL" id="CUA67496.1"/>
    </source>
</evidence>
<organism evidence="2 3">
    <name type="scientific">Rhizoctonia solani</name>
    <dbReference type="NCBI Taxonomy" id="456999"/>
    <lineage>
        <taxon>Eukaryota</taxon>
        <taxon>Fungi</taxon>
        <taxon>Dikarya</taxon>
        <taxon>Basidiomycota</taxon>
        <taxon>Agaricomycotina</taxon>
        <taxon>Agaricomycetes</taxon>
        <taxon>Cantharellales</taxon>
        <taxon>Ceratobasidiaceae</taxon>
        <taxon>Rhizoctonia</taxon>
    </lineage>
</organism>
<accession>A0A0K6FMN4</accession>
<dbReference type="PANTHER" id="PTHR15615">
    <property type="match status" value="1"/>
</dbReference>
<evidence type="ECO:0000313" key="3">
    <source>
        <dbReference type="Proteomes" id="UP000044841"/>
    </source>
</evidence>
<dbReference type="GO" id="GO:0005634">
    <property type="term" value="C:nucleus"/>
    <property type="evidence" value="ECO:0007669"/>
    <property type="project" value="TreeGrafter"/>
</dbReference>
<dbReference type="GO" id="GO:0019901">
    <property type="term" value="F:protein kinase binding"/>
    <property type="evidence" value="ECO:0007669"/>
    <property type="project" value="InterPro"/>
</dbReference>
<dbReference type="EMBL" id="CYGV01000113">
    <property type="protein sequence ID" value="CUA67496.1"/>
    <property type="molecule type" value="Genomic_DNA"/>
</dbReference>
<dbReference type="Gene3D" id="1.10.472.10">
    <property type="entry name" value="Cyclin-like"/>
    <property type="match status" value="1"/>
</dbReference>
<evidence type="ECO:0000256" key="1">
    <source>
        <dbReference type="SAM" id="MobiDB-lite"/>
    </source>
</evidence>
<sequence>MVQVLSPLLPLAHKPRPSIYRCSPLSSRHTLSSHEFAFSLAKHNNAIERAAVRKLTAQLLASSRSSLPKLNSTNVTPVLTSTLSLASSSLSQDASALPTPSTPPTPLEVDQGPLPEIKPKSDIFGNTTKSDELLDLTLAALHCIYIEDFTQDNGSSQPELVMPPGMAAASLEFSAYRDHCDQSPGLTDGSSVSSGNSTPSVHTPPSMSPEADPEIACPTREGTPKYHTAPYSASAVKAKMQSIGRTQSLPGNYQYKAPTAAPRPVLQDKSLRWFLTELLRRSRASASVVQLALYYLKRAREPVGEILSRKFKSVRVGEDGVGSDIDSPLVDPRKLVLAAIMLSTKILHDHAPNSRAWSRVCGLEPRQVSACESALGQALNWELVHMIVGPRDDSVLFG</sequence>
<proteinExistence type="predicted"/>
<feature type="compositionally biased region" description="Low complexity" evidence="1">
    <location>
        <begin position="189"/>
        <end position="201"/>
    </location>
</feature>
<dbReference type="Proteomes" id="UP000044841">
    <property type="component" value="Unassembled WGS sequence"/>
</dbReference>
<dbReference type="AlphaFoldDB" id="A0A0K6FMN4"/>
<name>A0A0K6FMN4_9AGAM</name>
<feature type="region of interest" description="Disordered" evidence="1">
    <location>
        <begin position="91"/>
        <end position="116"/>
    </location>
</feature>
<keyword evidence="3" id="KW-1185">Reference proteome</keyword>
<reference evidence="2 3" key="1">
    <citation type="submission" date="2015-07" db="EMBL/GenBank/DDBJ databases">
        <authorList>
            <person name="Noorani M."/>
        </authorList>
    </citation>
    <scope>NUCLEOTIDE SEQUENCE [LARGE SCALE GENOMIC DNA]</scope>
    <source>
        <strain evidence="2">BBA 69670</strain>
    </source>
</reference>
<dbReference type="InterPro" id="IPR013922">
    <property type="entry name" value="Cyclin_PHO80-like"/>
</dbReference>
<feature type="region of interest" description="Disordered" evidence="1">
    <location>
        <begin position="179"/>
        <end position="226"/>
    </location>
</feature>
<gene>
    <name evidence="2" type="ORF">RSOLAG22IIIB_03149</name>
</gene>
<evidence type="ECO:0008006" key="4">
    <source>
        <dbReference type="Google" id="ProtNLM"/>
    </source>
</evidence>
<dbReference type="PANTHER" id="PTHR15615:SF36">
    <property type="entry name" value="PHO85 CYCLIN-5"/>
    <property type="match status" value="1"/>
</dbReference>